<dbReference type="SUPFAM" id="SSF46785">
    <property type="entry name" value="Winged helix' DNA-binding domain"/>
    <property type="match status" value="1"/>
</dbReference>
<keyword evidence="5 6" id="KW-0539">Nucleus</keyword>
<keyword evidence="2" id="KW-0805">Transcription regulation</keyword>
<evidence type="ECO:0000256" key="4">
    <source>
        <dbReference type="ARBA" id="ARBA00023163"/>
    </source>
</evidence>
<protein>
    <recommendedName>
        <fullName evidence="9">Fork-head domain-containing protein</fullName>
    </recommendedName>
</protein>
<name>A0A653BER9_CALMS</name>
<evidence type="ECO:0000313" key="10">
    <source>
        <dbReference type="EMBL" id="VEN33993.1"/>
    </source>
</evidence>
<dbReference type="CDD" id="cd20030">
    <property type="entry name" value="FH_FOXN1-like"/>
    <property type="match status" value="1"/>
</dbReference>
<sequence>MPDFDENTIGHDESPVENKTNLEAMSAAMDMFLTASDSLSFPDILDIDIKSEIDTLVGGHNDLSGFNFNDMPALEFEDVHDIRWFNSNSNQSTLDFSGGDGDGPTMVNPNAVMPVVSLANNARSPSPSFRDSHLTFSPATIKIPASKAKAVVEAAAQQAVKKDLVRNLQDVGAIAADRHKRTAQVQTQVKLAKVTPILAKPATTVLGPELKTIRTMQTTKSTQQPTILTFRNTVSRPITSSTTMTVATAHAQATSLIRTVTPTHVRKVVPAAAAAATVPATLASRTTVFSDGTGDDVRAQLRAFPKPAYSYSCLIAMALKNSRSGSLPVSEIYNFMCRHFPYFKTAPNGWKNSVRHNLSLNKCFEKIEKPALNGAQRKGCLWAMNPAKISKMDDEVQKWSRKDPLAIRKAMLNPEHLEALERGEMKFSCSMMENDTFGGDSCGSAEERSSEEGSDSDTEAEEIEVDHQEQYEYVQVKEEGSDVDIEISDDMYASDDIEDDKELLRVEMALAQKELLEYERTVNNKRRRTYLIQQIENHPFVMLFENNYASCSRVSNFSFRNHTYPKLSPRIFEPSIKVPKIVISFCCCHMPDFDHFPLEPFLRICFDLKRKKLFIIYTFFCCSINFCGFESLE</sequence>
<dbReference type="PRINTS" id="PR00053">
    <property type="entry name" value="FORKHEAD"/>
</dbReference>
<evidence type="ECO:0000256" key="1">
    <source>
        <dbReference type="ARBA" id="ARBA00022473"/>
    </source>
</evidence>
<evidence type="ECO:0000259" key="9">
    <source>
        <dbReference type="PROSITE" id="PS50039"/>
    </source>
</evidence>
<feature type="domain" description="Fork-head" evidence="9">
    <location>
        <begin position="306"/>
        <end position="403"/>
    </location>
</feature>
<dbReference type="Pfam" id="PF00250">
    <property type="entry name" value="Forkhead"/>
    <property type="match status" value="1"/>
</dbReference>
<evidence type="ECO:0000256" key="2">
    <source>
        <dbReference type="ARBA" id="ARBA00023015"/>
    </source>
</evidence>
<dbReference type="Gene3D" id="1.10.10.10">
    <property type="entry name" value="Winged helix-like DNA-binding domain superfamily/Winged helix DNA-binding domain"/>
    <property type="match status" value="1"/>
</dbReference>
<proteinExistence type="predicted"/>
<dbReference type="Proteomes" id="UP000410492">
    <property type="component" value="Unassembled WGS sequence"/>
</dbReference>
<comment type="subcellular location">
    <subcellularLocation>
        <location evidence="6">Nucleus</location>
    </subcellularLocation>
</comment>
<keyword evidence="3 6" id="KW-0238">DNA-binding</keyword>
<evidence type="ECO:0000313" key="11">
    <source>
        <dbReference type="Proteomes" id="UP000410492"/>
    </source>
</evidence>
<keyword evidence="4" id="KW-0804">Transcription</keyword>
<feature type="region of interest" description="Disordered" evidence="8">
    <location>
        <begin position="438"/>
        <end position="465"/>
    </location>
</feature>
<feature type="compositionally biased region" description="Acidic residues" evidence="8">
    <location>
        <begin position="452"/>
        <end position="464"/>
    </location>
</feature>
<accession>A0A653BER9</accession>
<feature type="DNA-binding region" description="Fork-head" evidence="6">
    <location>
        <begin position="306"/>
        <end position="403"/>
    </location>
</feature>
<dbReference type="GO" id="GO:0000981">
    <property type="term" value="F:DNA-binding transcription factor activity, RNA polymerase II-specific"/>
    <property type="evidence" value="ECO:0007669"/>
    <property type="project" value="TreeGrafter"/>
</dbReference>
<dbReference type="InterPro" id="IPR001766">
    <property type="entry name" value="Fork_head_dom"/>
</dbReference>
<keyword evidence="11" id="KW-1185">Reference proteome</keyword>
<dbReference type="EMBL" id="CAACVG010000375">
    <property type="protein sequence ID" value="VEN33993.1"/>
    <property type="molecule type" value="Genomic_DNA"/>
</dbReference>
<gene>
    <name evidence="10" type="ORF">CALMAC_LOCUS343</name>
</gene>
<dbReference type="SMART" id="SM00339">
    <property type="entry name" value="FH"/>
    <property type="match status" value="1"/>
</dbReference>
<dbReference type="GO" id="GO:0000976">
    <property type="term" value="F:transcription cis-regulatory region binding"/>
    <property type="evidence" value="ECO:0007669"/>
    <property type="project" value="TreeGrafter"/>
</dbReference>
<feature type="coiled-coil region" evidence="7">
    <location>
        <begin position="494"/>
        <end position="528"/>
    </location>
</feature>
<keyword evidence="7" id="KW-0175">Coiled coil</keyword>
<organism evidence="10 11">
    <name type="scientific">Callosobruchus maculatus</name>
    <name type="common">Southern cowpea weevil</name>
    <name type="synonym">Pulse bruchid</name>
    <dbReference type="NCBI Taxonomy" id="64391"/>
    <lineage>
        <taxon>Eukaryota</taxon>
        <taxon>Metazoa</taxon>
        <taxon>Ecdysozoa</taxon>
        <taxon>Arthropoda</taxon>
        <taxon>Hexapoda</taxon>
        <taxon>Insecta</taxon>
        <taxon>Pterygota</taxon>
        <taxon>Neoptera</taxon>
        <taxon>Endopterygota</taxon>
        <taxon>Coleoptera</taxon>
        <taxon>Polyphaga</taxon>
        <taxon>Cucujiformia</taxon>
        <taxon>Chrysomeloidea</taxon>
        <taxon>Chrysomelidae</taxon>
        <taxon>Bruchinae</taxon>
        <taxon>Bruchini</taxon>
        <taxon>Callosobruchus</taxon>
    </lineage>
</organism>
<dbReference type="InterPro" id="IPR036390">
    <property type="entry name" value="WH_DNA-bd_sf"/>
</dbReference>
<dbReference type="PROSITE" id="PS00658">
    <property type="entry name" value="FORK_HEAD_2"/>
    <property type="match status" value="1"/>
</dbReference>
<dbReference type="PANTHER" id="PTHR46721">
    <property type="entry name" value="FORKHEAD BOX PROTEIN N1"/>
    <property type="match status" value="1"/>
</dbReference>
<dbReference type="GO" id="GO:0005634">
    <property type="term" value="C:nucleus"/>
    <property type="evidence" value="ECO:0007669"/>
    <property type="project" value="UniProtKB-SubCell"/>
</dbReference>
<dbReference type="InterPro" id="IPR036388">
    <property type="entry name" value="WH-like_DNA-bd_sf"/>
</dbReference>
<reference evidence="10 11" key="1">
    <citation type="submission" date="2019-01" db="EMBL/GenBank/DDBJ databases">
        <authorList>
            <person name="Sayadi A."/>
        </authorList>
    </citation>
    <scope>NUCLEOTIDE SEQUENCE [LARGE SCALE GENOMIC DNA]</scope>
</reference>
<dbReference type="InterPro" id="IPR030456">
    <property type="entry name" value="TF_fork_head_CS_2"/>
</dbReference>
<evidence type="ECO:0000256" key="7">
    <source>
        <dbReference type="SAM" id="Coils"/>
    </source>
</evidence>
<dbReference type="OrthoDB" id="10070006at2759"/>
<keyword evidence="1" id="KW-0217">Developmental protein</keyword>
<evidence type="ECO:0000256" key="3">
    <source>
        <dbReference type="ARBA" id="ARBA00023125"/>
    </source>
</evidence>
<dbReference type="PROSITE" id="PS50039">
    <property type="entry name" value="FORK_HEAD_3"/>
    <property type="match status" value="1"/>
</dbReference>
<dbReference type="InterPro" id="IPR049624">
    <property type="entry name" value="FOXN1_4"/>
</dbReference>
<dbReference type="PANTHER" id="PTHR46721:SF3">
    <property type="entry name" value="FORKHEAD BOX N1"/>
    <property type="match status" value="1"/>
</dbReference>
<evidence type="ECO:0000256" key="8">
    <source>
        <dbReference type="SAM" id="MobiDB-lite"/>
    </source>
</evidence>
<dbReference type="AlphaFoldDB" id="A0A653BER9"/>
<evidence type="ECO:0000256" key="6">
    <source>
        <dbReference type="PROSITE-ProRule" id="PRU00089"/>
    </source>
</evidence>
<evidence type="ECO:0000256" key="5">
    <source>
        <dbReference type="ARBA" id="ARBA00023242"/>
    </source>
</evidence>